<dbReference type="GO" id="GO:0071949">
    <property type="term" value="F:FAD binding"/>
    <property type="evidence" value="ECO:0007669"/>
    <property type="project" value="InterPro"/>
</dbReference>
<evidence type="ECO:0000256" key="4">
    <source>
        <dbReference type="ARBA" id="ARBA00023002"/>
    </source>
</evidence>
<reference evidence="7" key="1">
    <citation type="submission" date="2024-08" db="EMBL/GenBank/DDBJ databases">
        <authorList>
            <person name="Yu S.T."/>
        </authorList>
    </citation>
    <scope>NUCLEOTIDE SEQUENCE</scope>
    <source>
        <strain evidence="7">R33</strain>
    </source>
</reference>
<evidence type="ECO:0000313" key="7">
    <source>
        <dbReference type="EMBL" id="XDV65097.1"/>
    </source>
</evidence>
<dbReference type="InterPro" id="IPR036188">
    <property type="entry name" value="FAD/NAD-bd_sf"/>
</dbReference>
<keyword evidence="2" id="KW-0285">Flavoprotein</keyword>
<evidence type="ECO:0000256" key="1">
    <source>
        <dbReference type="ARBA" id="ARBA00001974"/>
    </source>
</evidence>
<dbReference type="InterPro" id="IPR050493">
    <property type="entry name" value="FAD-dep_Monooxygenase_BioMet"/>
</dbReference>
<dbReference type="NCBIfam" id="NF006021">
    <property type="entry name" value="PRK08163.1"/>
    <property type="match status" value="1"/>
</dbReference>
<comment type="cofactor">
    <cofactor evidence="1">
        <name>FAD</name>
        <dbReference type="ChEBI" id="CHEBI:57692"/>
    </cofactor>
</comment>
<evidence type="ECO:0000256" key="2">
    <source>
        <dbReference type="ARBA" id="ARBA00022630"/>
    </source>
</evidence>
<dbReference type="EMBL" id="CP165727">
    <property type="protein sequence ID" value="XDV65097.1"/>
    <property type="molecule type" value="Genomic_DNA"/>
</dbReference>
<protein>
    <submittedName>
        <fullName evidence="7">3-hydroxybenzoate 6-monooxygenase</fullName>
        <ecNumber evidence="7">1.14.13.24</ecNumber>
    </submittedName>
</protein>
<feature type="domain" description="FAD-binding" evidence="6">
    <location>
        <begin position="2"/>
        <end position="343"/>
    </location>
</feature>
<name>A0AB39Y7P6_9ACTN</name>
<dbReference type="PANTHER" id="PTHR13789:SF318">
    <property type="entry name" value="GERANYLGERANYL DIPHOSPHATE REDUCTASE"/>
    <property type="match status" value="1"/>
</dbReference>
<proteinExistence type="predicted"/>
<keyword evidence="3" id="KW-0274">FAD</keyword>
<dbReference type="AlphaFoldDB" id="A0AB39Y7P6"/>
<evidence type="ECO:0000256" key="5">
    <source>
        <dbReference type="ARBA" id="ARBA00023033"/>
    </source>
</evidence>
<dbReference type="PRINTS" id="PR00420">
    <property type="entry name" value="RNGMNOXGNASE"/>
</dbReference>
<sequence length="397" mass="43342">MADILIAGGGIGGLAAALGLAKRGHQVTVLERRDVFTEVGAGIQLGPNAFHALDLLGVGQEVRDRAVFIDELRFMDGTTGEKVAAMPVKEKYRGRFGNPYAVVHRVDLYLPLLEAARRHPGIELLGRHHVVAYEQKAGAVSAVLADGRRITGDALIGADGLHSAIRQQMVGDGSPRVSGHTIYRSVIPMEEVPEELRWNTVTLWAGPKWHFVHYPIAGGEHFNLAATRDDGATEAVAGLPAEHDHVVNSFPELSGAARRLLELGRDWKSWVLCDRDPVDRWTEGRVALLGDAAHPMLQYAAQGACQAIEDAVLLSGLLDGCPADFEQRLEKYNAARRERTAQVQLVAREMGRQLYHAAGEARVERNAMLSSLSDDDMYDKVAWLHGAYDFDRLTAGS</sequence>
<dbReference type="InterPro" id="IPR002938">
    <property type="entry name" value="FAD-bd"/>
</dbReference>
<dbReference type="SUPFAM" id="SSF54373">
    <property type="entry name" value="FAD-linked reductases, C-terminal domain"/>
    <property type="match status" value="1"/>
</dbReference>
<keyword evidence="5" id="KW-0503">Monooxygenase</keyword>
<dbReference type="PANTHER" id="PTHR13789">
    <property type="entry name" value="MONOOXYGENASE"/>
    <property type="match status" value="1"/>
</dbReference>
<dbReference type="Pfam" id="PF01494">
    <property type="entry name" value="FAD_binding_3"/>
    <property type="match status" value="1"/>
</dbReference>
<dbReference type="RefSeq" id="WP_136226021.1">
    <property type="nucleotide sequence ID" value="NZ_CP165727.1"/>
</dbReference>
<gene>
    <name evidence="7" type="ORF">AB5J51_20140</name>
</gene>
<dbReference type="EC" id="1.14.13.24" evidence="7"/>
<dbReference type="SUPFAM" id="SSF51905">
    <property type="entry name" value="FAD/NAD(P)-binding domain"/>
    <property type="match status" value="1"/>
</dbReference>
<organism evidence="7">
    <name type="scientific">Streptomyces sp. R33</name>
    <dbReference type="NCBI Taxonomy" id="3238629"/>
    <lineage>
        <taxon>Bacteria</taxon>
        <taxon>Bacillati</taxon>
        <taxon>Actinomycetota</taxon>
        <taxon>Actinomycetes</taxon>
        <taxon>Kitasatosporales</taxon>
        <taxon>Streptomycetaceae</taxon>
        <taxon>Streptomyces</taxon>
    </lineage>
</organism>
<keyword evidence="4 7" id="KW-0560">Oxidoreductase</keyword>
<evidence type="ECO:0000256" key="3">
    <source>
        <dbReference type="ARBA" id="ARBA00022827"/>
    </source>
</evidence>
<evidence type="ECO:0000259" key="6">
    <source>
        <dbReference type="Pfam" id="PF01494"/>
    </source>
</evidence>
<accession>A0AB39Y7P6</accession>
<dbReference type="GO" id="GO:0018669">
    <property type="term" value="F:3-hydroxybenzoate 6-monooxygenase activity"/>
    <property type="evidence" value="ECO:0007669"/>
    <property type="project" value="UniProtKB-EC"/>
</dbReference>
<dbReference type="Gene3D" id="3.50.50.60">
    <property type="entry name" value="FAD/NAD(P)-binding domain"/>
    <property type="match status" value="1"/>
</dbReference>